<evidence type="ECO:0000259" key="10">
    <source>
        <dbReference type="PROSITE" id="PS50011"/>
    </source>
</evidence>
<dbReference type="Proteomes" id="UP000195402">
    <property type="component" value="Unassembled WGS sequence"/>
</dbReference>
<keyword evidence="5" id="KW-0677">Repeat</keyword>
<keyword evidence="8" id="KW-0325">Glycoprotein</keyword>
<evidence type="ECO:0000256" key="9">
    <source>
        <dbReference type="SAM" id="Phobius"/>
    </source>
</evidence>
<comment type="caution">
    <text evidence="11">The sequence shown here is derived from an EMBL/GenBank/DDBJ whole genome shotgun (WGS) entry which is preliminary data.</text>
</comment>
<keyword evidence="11" id="KW-0418">Kinase</keyword>
<organism evidence="11 12">
    <name type="scientific">Macleaya cordata</name>
    <name type="common">Five-seeded plume-poppy</name>
    <name type="synonym">Bocconia cordata</name>
    <dbReference type="NCBI Taxonomy" id="56857"/>
    <lineage>
        <taxon>Eukaryota</taxon>
        <taxon>Viridiplantae</taxon>
        <taxon>Streptophyta</taxon>
        <taxon>Embryophyta</taxon>
        <taxon>Tracheophyta</taxon>
        <taxon>Spermatophyta</taxon>
        <taxon>Magnoliopsida</taxon>
        <taxon>Ranunculales</taxon>
        <taxon>Papaveraceae</taxon>
        <taxon>Papaveroideae</taxon>
        <taxon>Macleaya</taxon>
    </lineage>
</organism>
<comment type="subcellular location">
    <subcellularLocation>
        <location evidence="1">Membrane</location>
    </subcellularLocation>
</comment>
<dbReference type="Gene3D" id="3.30.200.20">
    <property type="entry name" value="Phosphorylase Kinase, domain 1"/>
    <property type="match status" value="1"/>
</dbReference>
<dbReference type="PANTHER" id="PTHR48007:SF53">
    <property type="entry name" value="OS01G0711200 PROTEIN"/>
    <property type="match status" value="1"/>
</dbReference>
<dbReference type="InterPro" id="IPR032675">
    <property type="entry name" value="LRR_dom_sf"/>
</dbReference>
<feature type="transmembrane region" description="Helical" evidence="9">
    <location>
        <begin position="247"/>
        <end position="269"/>
    </location>
</feature>
<dbReference type="Pfam" id="PF13855">
    <property type="entry name" value="LRR_8"/>
    <property type="match status" value="1"/>
</dbReference>
<keyword evidence="6 9" id="KW-1133">Transmembrane helix</keyword>
<dbReference type="PROSITE" id="PS50011">
    <property type="entry name" value="PROTEIN_KINASE_DOM"/>
    <property type="match status" value="1"/>
</dbReference>
<dbReference type="Pfam" id="PF00560">
    <property type="entry name" value="LRR_1"/>
    <property type="match status" value="1"/>
</dbReference>
<dbReference type="GO" id="GO:0005524">
    <property type="term" value="F:ATP binding"/>
    <property type="evidence" value="ECO:0007669"/>
    <property type="project" value="InterPro"/>
</dbReference>
<evidence type="ECO:0000256" key="1">
    <source>
        <dbReference type="ARBA" id="ARBA00004370"/>
    </source>
</evidence>
<dbReference type="EMBL" id="MVGT01002328">
    <property type="protein sequence ID" value="OVA08430.1"/>
    <property type="molecule type" value="Genomic_DNA"/>
</dbReference>
<dbReference type="InterPro" id="IPR001611">
    <property type="entry name" value="Leu-rich_rpt"/>
</dbReference>
<proteinExistence type="predicted"/>
<dbReference type="GO" id="GO:0016020">
    <property type="term" value="C:membrane"/>
    <property type="evidence" value="ECO:0007669"/>
    <property type="project" value="UniProtKB-SubCell"/>
</dbReference>
<evidence type="ECO:0000256" key="6">
    <source>
        <dbReference type="ARBA" id="ARBA00022989"/>
    </source>
</evidence>
<dbReference type="Pfam" id="PF08263">
    <property type="entry name" value="LRRNT_2"/>
    <property type="match status" value="1"/>
</dbReference>
<dbReference type="InterPro" id="IPR046959">
    <property type="entry name" value="PRK1-6/SRF4-like"/>
</dbReference>
<evidence type="ECO:0000256" key="8">
    <source>
        <dbReference type="ARBA" id="ARBA00023180"/>
    </source>
</evidence>
<evidence type="ECO:0000256" key="2">
    <source>
        <dbReference type="ARBA" id="ARBA00022614"/>
    </source>
</evidence>
<keyword evidence="11" id="KW-0808">Transferase</keyword>
<keyword evidence="2" id="KW-0433">Leucine-rich repeat</keyword>
<evidence type="ECO:0000256" key="3">
    <source>
        <dbReference type="ARBA" id="ARBA00022692"/>
    </source>
</evidence>
<evidence type="ECO:0000256" key="5">
    <source>
        <dbReference type="ARBA" id="ARBA00022737"/>
    </source>
</evidence>
<evidence type="ECO:0000256" key="7">
    <source>
        <dbReference type="ARBA" id="ARBA00023136"/>
    </source>
</evidence>
<dbReference type="Gene3D" id="1.10.510.10">
    <property type="entry name" value="Transferase(Phosphotransferase) domain 1"/>
    <property type="match status" value="1"/>
</dbReference>
<keyword evidence="7 9" id="KW-0472">Membrane</keyword>
<evidence type="ECO:0000313" key="12">
    <source>
        <dbReference type="Proteomes" id="UP000195402"/>
    </source>
</evidence>
<evidence type="ECO:0000313" key="11">
    <source>
        <dbReference type="EMBL" id="OVA08430.1"/>
    </source>
</evidence>
<dbReference type="Pfam" id="PF07714">
    <property type="entry name" value="PK_Tyr_Ser-Thr"/>
    <property type="match status" value="1"/>
</dbReference>
<dbReference type="InterPro" id="IPR011009">
    <property type="entry name" value="Kinase-like_dom_sf"/>
</dbReference>
<dbReference type="AlphaFoldDB" id="A0A200QD93"/>
<protein>
    <submittedName>
        <fullName evidence="11">Protein kinase domain</fullName>
    </submittedName>
</protein>
<dbReference type="InParanoid" id="A0A200QD93"/>
<dbReference type="Gene3D" id="3.80.10.10">
    <property type="entry name" value="Ribonuclease Inhibitor"/>
    <property type="match status" value="2"/>
</dbReference>
<evidence type="ECO:0000256" key="4">
    <source>
        <dbReference type="ARBA" id="ARBA00022729"/>
    </source>
</evidence>
<name>A0A200QD93_MACCD</name>
<dbReference type="OrthoDB" id="1890790at2759"/>
<keyword evidence="4" id="KW-0732">Signal</keyword>
<dbReference type="PANTHER" id="PTHR48007">
    <property type="entry name" value="LEUCINE-RICH REPEAT RECEPTOR-LIKE PROTEIN KINASE PXC1"/>
    <property type="match status" value="1"/>
</dbReference>
<dbReference type="InterPro" id="IPR013210">
    <property type="entry name" value="LRR_N_plant-typ"/>
</dbReference>
<dbReference type="FunFam" id="3.80.10.10:FF:000041">
    <property type="entry name" value="LRR receptor-like serine/threonine-protein kinase ERECTA"/>
    <property type="match status" value="1"/>
</dbReference>
<dbReference type="OMA" id="FKSACAD"/>
<dbReference type="SUPFAM" id="SSF52058">
    <property type="entry name" value="L domain-like"/>
    <property type="match status" value="1"/>
</dbReference>
<accession>A0A200QD93</accession>
<reference evidence="11 12" key="1">
    <citation type="journal article" date="2017" name="Mol. Plant">
        <title>The Genome of Medicinal Plant Macleaya cordata Provides New Insights into Benzylisoquinoline Alkaloids Metabolism.</title>
        <authorList>
            <person name="Liu X."/>
            <person name="Liu Y."/>
            <person name="Huang P."/>
            <person name="Ma Y."/>
            <person name="Qing Z."/>
            <person name="Tang Q."/>
            <person name="Cao H."/>
            <person name="Cheng P."/>
            <person name="Zheng Y."/>
            <person name="Yuan Z."/>
            <person name="Zhou Y."/>
            <person name="Liu J."/>
            <person name="Tang Z."/>
            <person name="Zhuo Y."/>
            <person name="Zhang Y."/>
            <person name="Yu L."/>
            <person name="Huang J."/>
            <person name="Yang P."/>
            <person name="Peng Q."/>
            <person name="Zhang J."/>
            <person name="Jiang W."/>
            <person name="Zhang Z."/>
            <person name="Lin K."/>
            <person name="Ro D.K."/>
            <person name="Chen X."/>
            <person name="Xiong X."/>
            <person name="Shang Y."/>
            <person name="Huang S."/>
            <person name="Zeng J."/>
        </authorList>
    </citation>
    <scope>NUCLEOTIDE SEQUENCE [LARGE SCALE GENOMIC DNA]</scope>
    <source>
        <strain evidence="12">cv. BLH2017</strain>
        <tissue evidence="11">Root</tissue>
    </source>
</reference>
<dbReference type="GO" id="GO:0004672">
    <property type="term" value="F:protein kinase activity"/>
    <property type="evidence" value="ECO:0007669"/>
    <property type="project" value="InterPro"/>
</dbReference>
<gene>
    <name evidence="11" type="ORF">BVC80_209g165</name>
</gene>
<keyword evidence="12" id="KW-1185">Reference proteome</keyword>
<dbReference type="InterPro" id="IPR000719">
    <property type="entry name" value="Prot_kinase_dom"/>
</dbReference>
<keyword evidence="3 9" id="KW-0812">Transmembrane</keyword>
<dbReference type="InterPro" id="IPR001245">
    <property type="entry name" value="Ser-Thr/Tyr_kinase_cat_dom"/>
</dbReference>
<dbReference type="SUPFAM" id="SSF56112">
    <property type="entry name" value="Protein kinase-like (PK-like)"/>
    <property type="match status" value="1"/>
</dbReference>
<sequence length="629" mass="70485">MAQSAKVTLWDHFSELPRPASFKNSVDISNSLFSWSNSSDPCSKSWIGVTCDDENRVTQLVLQDLDLTGSIQTLTQLNHLRLLSLKNNNLSLSSEVSLSSWQNMKLLYLSNNQFTGNFPTGISQLHRLRRLDLSRNRFSGEIPVTQLLQLPHLLTLRLEDNSFTGSLPPARPADFLNLMDFNVSRNNLSGEIPEPFNSFPVSSFTGNKNLCGKPLPNKCFNQTAQSDPYPIRVPPEPKHNKLSRKTILAIAITDVSLVILMMFVILILCQRRRKQRNQNRRRERQKSSSSGYEIGFVGNKVREKEDEEMVLFEGCLGFGVDDLLKSSAEMLGKGSVGTTYKVMMDNGDLVVVKRARERKKKKEIDGLLRDIGGLRHRNLVSLRAYYGSRDELLLIYDFLPNGSLHSLLHGNRGPGRTPLDWTTRLKFAAGAAEGLAFLHTANKSKLSHGHLTSSNIVIDQEGNACISDVALHQLFLTSTPSNSGYKAPELMHSSNTYRMFSQKCDVYSFGVILLEILTGKMAFCEGETSLVKWVQCVVREEWTSEVFDIELLRDKDMEEDMVALLQIALLCLAQIPGDRPKMSIVYKMIEDVKTKGCRRGIYSPSLNDISIDSSASNLSDDTAPTFTSC</sequence>
<feature type="domain" description="Protein kinase" evidence="10">
    <location>
        <begin position="325"/>
        <end position="589"/>
    </location>
</feature>